<dbReference type="AlphaFoldDB" id="A0A810KZV3"/>
<proteinExistence type="predicted"/>
<evidence type="ECO:0000313" key="4">
    <source>
        <dbReference type="Proteomes" id="UP000680750"/>
    </source>
</evidence>
<feature type="compositionally biased region" description="Basic and acidic residues" evidence="1">
    <location>
        <begin position="380"/>
        <end position="391"/>
    </location>
</feature>
<organism evidence="3 4">
    <name type="scientific">Actinocatenispora sera</name>
    <dbReference type="NCBI Taxonomy" id="390989"/>
    <lineage>
        <taxon>Bacteria</taxon>
        <taxon>Bacillati</taxon>
        <taxon>Actinomycetota</taxon>
        <taxon>Actinomycetes</taxon>
        <taxon>Micromonosporales</taxon>
        <taxon>Micromonosporaceae</taxon>
        <taxon>Actinocatenispora</taxon>
    </lineage>
</organism>
<dbReference type="KEGG" id="aser:Asera_20500"/>
<gene>
    <name evidence="3" type="ORF">Asera_20500</name>
</gene>
<dbReference type="EMBL" id="AP023354">
    <property type="protein sequence ID" value="BCJ27942.1"/>
    <property type="molecule type" value="Genomic_DNA"/>
</dbReference>
<feature type="region of interest" description="Disordered" evidence="1">
    <location>
        <begin position="362"/>
        <end position="399"/>
    </location>
</feature>
<evidence type="ECO:0000259" key="2">
    <source>
        <dbReference type="Pfam" id="PF18476"/>
    </source>
</evidence>
<name>A0A810KZV3_9ACTN</name>
<sequence>MVVLDTNVLLLLYKFTASARVELFRAINRIGDRLFMPFQVAVEFHNKRIDIIDQQVKQYDVLSKALNTHKEQLFGTLNHFANTCKFTAAEKHDLTAGLDHALAKIHKQIAEHQAKYEFSVVGSLEGDSVLDELNPIFARYIGAQPTSEQRAVLEAQFDERAKESIPPGYRDADKEENRSGDYLIWEETIAEASRRKQDVLIVTDDGKDDWWRKSRTHSVGPNLQLVEELKERAGVRLMILDAAAFLEAAKSALSVHIDSNTIEQSRRVEEEAPERLIKRGEKEYWQKRHTEIILDIRRASSEEEDTRKHLDLLYEQSDLGDSNDRPVLLADIAVHEEALSVLRQRIGALYDQLTDVDEHFMDSSLSSRPKTSQKGAVMRAHRESQIRDAQIRRRRSEHARRVLEERSRLLNEGRESDT</sequence>
<feature type="compositionally biased region" description="Polar residues" evidence="1">
    <location>
        <begin position="363"/>
        <end position="374"/>
    </location>
</feature>
<dbReference type="InterPro" id="IPR041578">
    <property type="entry name" value="PIN_8"/>
</dbReference>
<dbReference type="Pfam" id="PF18476">
    <property type="entry name" value="PIN_8"/>
    <property type="match status" value="1"/>
</dbReference>
<reference evidence="3" key="1">
    <citation type="submission" date="2020-08" db="EMBL/GenBank/DDBJ databases">
        <title>Whole genome shotgun sequence of Actinocatenispora sera NBRC 101916.</title>
        <authorList>
            <person name="Komaki H."/>
            <person name="Tamura T."/>
        </authorList>
    </citation>
    <scope>NUCLEOTIDE SEQUENCE</scope>
    <source>
        <strain evidence="3">NBRC 101916</strain>
    </source>
</reference>
<keyword evidence="4" id="KW-1185">Reference proteome</keyword>
<protein>
    <recommendedName>
        <fullName evidence="2">PIN like domain-containing protein</fullName>
    </recommendedName>
</protein>
<evidence type="ECO:0000256" key="1">
    <source>
        <dbReference type="SAM" id="MobiDB-lite"/>
    </source>
</evidence>
<accession>A0A810KZV3</accession>
<feature type="domain" description="PIN like" evidence="2">
    <location>
        <begin position="1"/>
        <end position="225"/>
    </location>
</feature>
<evidence type="ECO:0000313" key="3">
    <source>
        <dbReference type="EMBL" id="BCJ27942.1"/>
    </source>
</evidence>
<dbReference type="Proteomes" id="UP000680750">
    <property type="component" value="Chromosome"/>
</dbReference>